<name>A0AAV0Y7Z4_9HEMI</name>
<dbReference type="InterPro" id="IPR026516">
    <property type="entry name" value="THAP1/10"/>
</dbReference>
<evidence type="ECO:0000256" key="2">
    <source>
        <dbReference type="ARBA" id="ARBA00006177"/>
    </source>
</evidence>
<evidence type="ECO:0000313" key="15">
    <source>
        <dbReference type="Proteomes" id="UP001160148"/>
    </source>
</evidence>
<dbReference type="InterPro" id="IPR038441">
    <property type="entry name" value="THAP_Znf_sf"/>
</dbReference>
<dbReference type="EMBL" id="CARXXK010001339">
    <property type="protein sequence ID" value="CAI6375476.1"/>
    <property type="molecule type" value="Genomic_DNA"/>
</dbReference>
<dbReference type="Proteomes" id="UP001160148">
    <property type="component" value="Unassembled WGS sequence"/>
</dbReference>
<evidence type="ECO:0000256" key="10">
    <source>
        <dbReference type="ARBA" id="ARBA00023242"/>
    </source>
</evidence>
<protein>
    <recommendedName>
        <fullName evidence="13">THAP-type domain-containing protein</fullName>
    </recommendedName>
</protein>
<evidence type="ECO:0000313" key="14">
    <source>
        <dbReference type="EMBL" id="CAI6375476.1"/>
    </source>
</evidence>
<keyword evidence="11" id="KW-0131">Cell cycle</keyword>
<dbReference type="SMART" id="SM00692">
    <property type="entry name" value="DM3"/>
    <property type="match status" value="1"/>
</dbReference>
<dbReference type="SUPFAM" id="SSF57716">
    <property type="entry name" value="Glucocorticoid receptor-like (DNA-binding domain)"/>
    <property type="match status" value="1"/>
</dbReference>
<gene>
    <name evidence="14" type="ORF">MEUPH1_LOCUS28971</name>
</gene>
<comment type="similarity">
    <text evidence="2">Belongs to the THAP1 family.</text>
</comment>
<dbReference type="AlphaFoldDB" id="A0AAV0Y7Z4"/>
<dbReference type="GO" id="GO:0005654">
    <property type="term" value="C:nucleoplasm"/>
    <property type="evidence" value="ECO:0007669"/>
    <property type="project" value="UniProtKB-SubCell"/>
</dbReference>
<keyword evidence="5" id="KW-0862">Zinc</keyword>
<keyword evidence="10" id="KW-0539">Nucleus</keyword>
<keyword evidence="15" id="KW-1185">Reference proteome</keyword>
<evidence type="ECO:0000256" key="5">
    <source>
        <dbReference type="ARBA" id="ARBA00022833"/>
    </source>
</evidence>
<organism evidence="14 15">
    <name type="scientific">Macrosiphum euphorbiae</name>
    <name type="common">potato aphid</name>
    <dbReference type="NCBI Taxonomy" id="13131"/>
    <lineage>
        <taxon>Eukaryota</taxon>
        <taxon>Metazoa</taxon>
        <taxon>Ecdysozoa</taxon>
        <taxon>Arthropoda</taxon>
        <taxon>Hexapoda</taxon>
        <taxon>Insecta</taxon>
        <taxon>Pterygota</taxon>
        <taxon>Neoptera</taxon>
        <taxon>Paraneoptera</taxon>
        <taxon>Hemiptera</taxon>
        <taxon>Sternorrhyncha</taxon>
        <taxon>Aphidomorpha</taxon>
        <taxon>Aphidoidea</taxon>
        <taxon>Aphididae</taxon>
        <taxon>Macrosiphini</taxon>
        <taxon>Macrosiphum</taxon>
    </lineage>
</organism>
<dbReference type="SMART" id="SM00980">
    <property type="entry name" value="THAP"/>
    <property type="match status" value="1"/>
</dbReference>
<evidence type="ECO:0000256" key="9">
    <source>
        <dbReference type="ARBA" id="ARBA00023163"/>
    </source>
</evidence>
<keyword evidence="6" id="KW-0805">Transcription regulation</keyword>
<comment type="caution">
    <text evidence="14">The sequence shown here is derived from an EMBL/GenBank/DDBJ whole genome shotgun (WGS) entry which is preliminary data.</text>
</comment>
<keyword evidence="7" id="KW-0175">Coiled coil</keyword>
<evidence type="ECO:0000259" key="13">
    <source>
        <dbReference type="PROSITE" id="PS50950"/>
    </source>
</evidence>
<dbReference type="Pfam" id="PF05485">
    <property type="entry name" value="THAP"/>
    <property type="match status" value="1"/>
</dbReference>
<comment type="subcellular location">
    <subcellularLocation>
        <location evidence="1">Nucleus</location>
        <location evidence="1">Nucleoplasm</location>
    </subcellularLocation>
</comment>
<evidence type="ECO:0000256" key="11">
    <source>
        <dbReference type="ARBA" id="ARBA00023306"/>
    </source>
</evidence>
<sequence>MSCCVPNCIFRDKCLKQSRFHFPKDLALRSEWEKALGLNFHPNSRVCRQHFRDSDINDSWVTGNGNNKYSVCLKRAKLCNGAIPIPVKNGSISVNDKTNNDCGTSCGNVHNDLLSSINNDHCYTAIKPQENKIVHDTGTTNYLKKDTPLCNTELKSPIPKRLKLGSYTKNVMRMRCIEKQLVLNEESELFLYAFDKKIELSDIGVNSNINIDNHTEVEKIIKIFDNIRLCKGAVPSNEYGYVKLSISPVEKCGMLWHPKCTTILPKDNSSNRLI</sequence>
<evidence type="ECO:0000256" key="7">
    <source>
        <dbReference type="ARBA" id="ARBA00023054"/>
    </source>
</evidence>
<accession>A0AAV0Y7Z4</accession>
<feature type="domain" description="THAP-type" evidence="13">
    <location>
        <begin position="1"/>
        <end position="87"/>
    </location>
</feature>
<evidence type="ECO:0000256" key="1">
    <source>
        <dbReference type="ARBA" id="ARBA00004642"/>
    </source>
</evidence>
<reference evidence="14 15" key="1">
    <citation type="submission" date="2023-01" db="EMBL/GenBank/DDBJ databases">
        <authorList>
            <person name="Whitehead M."/>
        </authorList>
    </citation>
    <scope>NUCLEOTIDE SEQUENCE [LARGE SCALE GENOMIC DNA]</scope>
</reference>
<keyword evidence="3" id="KW-0479">Metal-binding</keyword>
<evidence type="ECO:0000256" key="8">
    <source>
        <dbReference type="ARBA" id="ARBA00023125"/>
    </source>
</evidence>
<dbReference type="InterPro" id="IPR006612">
    <property type="entry name" value="THAP_Znf"/>
</dbReference>
<evidence type="ECO:0000256" key="12">
    <source>
        <dbReference type="PROSITE-ProRule" id="PRU00309"/>
    </source>
</evidence>
<dbReference type="GO" id="GO:0043565">
    <property type="term" value="F:sequence-specific DNA binding"/>
    <property type="evidence" value="ECO:0007669"/>
    <property type="project" value="InterPro"/>
</dbReference>
<keyword evidence="4 12" id="KW-0863">Zinc-finger</keyword>
<keyword evidence="8 12" id="KW-0238">DNA-binding</keyword>
<keyword evidence="9" id="KW-0804">Transcription</keyword>
<evidence type="ECO:0000256" key="4">
    <source>
        <dbReference type="ARBA" id="ARBA00022771"/>
    </source>
</evidence>
<evidence type="ECO:0000256" key="3">
    <source>
        <dbReference type="ARBA" id="ARBA00022723"/>
    </source>
</evidence>
<dbReference type="GO" id="GO:0008270">
    <property type="term" value="F:zinc ion binding"/>
    <property type="evidence" value="ECO:0007669"/>
    <property type="project" value="UniProtKB-KW"/>
</dbReference>
<dbReference type="PROSITE" id="PS50950">
    <property type="entry name" value="ZF_THAP"/>
    <property type="match status" value="1"/>
</dbReference>
<proteinExistence type="inferred from homology"/>
<dbReference type="PANTHER" id="PTHR46600:SF1">
    <property type="entry name" value="THAP DOMAIN-CONTAINING PROTEIN 1"/>
    <property type="match status" value="1"/>
</dbReference>
<dbReference type="PANTHER" id="PTHR46600">
    <property type="entry name" value="THAP DOMAIN-CONTAINING"/>
    <property type="match status" value="1"/>
</dbReference>
<dbReference type="Gene3D" id="6.20.210.20">
    <property type="entry name" value="THAP domain"/>
    <property type="match status" value="1"/>
</dbReference>
<evidence type="ECO:0000256" key="6">
    <source>
        <dbReference type="ARBA" id="ARBA00023015"/>
    </source>
</evidence>